<keyword evidence="1" id="KW-0472">Membrane</keyword>
<comment type="caution">
    <text evidence="2">The sequence shown here is derived from an EMBL/GenBank/DDBJ whole genome shotgun (WGS) entry which is preliminary data.</text>
</comment>
<evidence type="ECO:0000313" key="2">
    <source>
        <dbReference type="EMBL" id="KAF1374489.1"/>
    </source>
</evidence>
<evidence type="ECO:0000256" key="1">
    <source>
        <dbReference type="SAM" id="Phobius"/>
    </source>
</evidence>
<name>A0A6A5E867_PERFL</name>
<sequence>MTREYYLKISQTAKLSYALLIVKSSLYGAFVAFLVWKLQRSARKTEQLRAEV</sequence>
<gene>
    <name evidence="2" type="ORF">PFLUV_G00229630</name>
</gene>
<keyword evidence="3" id="KW-1185">Reference proteome</keyword>
<proteinExistence type="predicted"/>
<dbReference type="EMBL" id="VHII01000020">
    <property type="protein sequence ID" value="KAF1374489.1"/>
    <property type="molecule type" value="Genomic_DNA"/>
</dbReference>
<accession>A0A6A5E867</accession>
<keyword evidence="1" id="KW-1133">Transmembrane helix</keyword>
<dbReference type="AlphaFoldDB" id="A0A6A5E867"/>
<feature type="transmembrane region" description="Helical" evidence="1">
    <location>
        <begin position="15"/>
        <end position="36"/>
    </location>
</feature>
<keyword evidence="1" id="KW-0812">Transmembrane</keyword>
<organism evidence="2 3">
    <name type="scientific">Perca fluviatilis</name>
    <name type="common">European perch</name>
    <dbReference type="NCBI Taxonomy" id="8168"/>
    <lineage>
        <taxon>Eukaryota</taxon>
        <taxon>Metazoa</taxon>
        <taxon>Chordata</taxon>
        <taxon>Craniata</taxon>
        <taxon>Vertebrata</taxon>
        <taxon>Euteleostomi</taxon>
        <taxon>Actinopterygii</taxon>
        <taxon>Neopterygii</taxon>
        <taxon>Teleostei</taxon>
        <taxon>Neoteleostei</taxon>
        <taxon>Acanthomorphata</taxon>
        <taxon>Eupercaria</taxon>
        <taxon>Perciformes</taxon>
        <taxon>Percoidei</taxon>
        <taxon>Percidae</taxon>
        <taxon>Percinae</taxon>
        <taxon>Perca</taxon>
    </lineage>
</organism>
<protein>
    <submittedName>
        <fullName evidence="2">Uncharacterized protein</fullName>
    </submittedName>
</protein>
<evidence type="ECO:0000313" key="3">
    <source>
        <dbReference type="Proteomes" id="UP000465112"/>
    </source>
</evidence>
<reference evidence="2 3" key="1">
    <citation type="submission" date="2019-06" db="EMBL/GenBank/DDBJ databases">
        <title>A chromosome-scale genome assembly of the European perch, Perca fluviatilis.</title>
        <authorList>
            <person name="Roques C."/>
            <person name="Zahm M."/>
            <person name="Cabau C."/>
            <person name="Klopp C."/>
            <person name="Bouchez O."/>
            <person name="Donnadieu C."/>
            <person name="Kuhl H."/>
            <person name="Gislard M."/>
            <person name="Guendouz S."/>
            <person name="Journot L."/>
            <person name="Haffray P."/>
            <person name="Bestin A."/>
            <person name="Morvezen R."/>
            <person name="Feron R."/>
            <person name="Wen M."/>
            <person name="Jouanno E."/>
            <person name="Herpin A."/>
            <person name="Schartl M."/>
            <person name="Postlethwait J."/>
            <person name="Schaerlinger B."/>
            <person name="Chardard D."/>
            <person name="Lecocq T."/>
            <person name="Poncet C."/>
            <person name="Jaffrelo L."/>
            <person name="Lampietro C."/>
            <person name="Guiguen Y."/>
        </authorList>
    </citation>
    <scope>NUCLEOTIDE SEQUENCE [LARGE SCALE GENOMIC DNA]</scope>
    <source>
        <tissue evidence="2">Blood</tissue>
    </source>
</reference>
<dbReference type="Proteomes" id="UP000465112">
    <property type="component" value="Chromosome 20"/>
</dbReference>